<evidence type="ECO:0000256" key="3">
    <source>
        <dbReference type="ARBA" id="ARBA00022707"/>
    </source>
</evidence>
<keyword evidence="8" id="KW-1185">Reference proteome</keyword>
<dbReference type="PANTHER" id="PTHR12895:SF9">
    <property type="entry name" value="DYMECLIN"/>
    <property type="match status" value="1"/>
</dbReference>
<dbReference type="InterPro" id="IPR019142">
    <property type="entry name" value="Dymeclin"/>
</dbReference>
<gene>
    <name evidence="7" type="ORF">WJX73_002684</name>
</gene>
<dbReference type="Pfam" id="PF12937">
    <property type="entry name" value="F-box-like"/>
    <property type="match status" value="1"/>
</dbReference>
<evidence type="ECO:0000313" key="8">
    <source>
        <dbReference type="Proteomes" id="UP001465755"/>
    </source>
</evidence>
<accession>A0AAW1P9K7</accession>
<evidence type="ECO:0000259" key="6">
    <source>
        <dbReference type="PROSITE" id="PS50181"/>
    </source>
</evidence>
<evidence type="ECO:0000256" key="1">
    <source>
        <dbReference type="ARBA" id="ARBA00010603"/>
    </source>
</evidence>
<name>A0AAW1P9K7_9CHLO</name>
<dbReference type="Proteomes" id="UP001465755">
    <property type="component" value="Unassembled WGS sequence"/>
</dbReference>
<dbReference type="InterPro" id="IPR036047">
    <property type="entry name" value="F-box-like_dom_sf"/>
</dbReference>
<proteinExistence type="inferred from homology"/>
<dbReference type="EMBL" id="JALJOQ010000035">
    <property type="protein sequence ID" value="KAK9806635.1"/>
    <property type="molecule type" value="Genomic_DNA"/>
</dbReference>
<comment type="similarity">
    <text evidence="1">Belongs to the dymeclin family.</text>
</comment>
<keyword evidence="4" id="KW-0449">Lipoprotein</keyword>
<protein>
    <recommendedName>
        <fullName evidence="2">Dymeclin</fullName>
    </recommendedName>
</protein>
<dbReference type="Gene3D" id="1.20.1280.50">
    <property type="match status" value="1"/>
</dbReference>
<dbReference type="GO" id="GO:0007030">
    <property type="term" value="P:Golgi organization"/>
    <property type="evidence" value="ECO:0007669"/>
    <property type="project" value="TreeGrafter"/>
</dbReference>
<evidence type="ECO:0000256" key="2">
    <source>
        <dbReference type="ARBA" id="ARBA00015736"/>
    </source>
</evidence>
<keyword evidence="3" id="KW-0519">Myristate</keyword>
<feature type="region of interest" description="Disordered" evidence="5">
    <location>
        <begin position="883"/>
        <end position="906"/>
    </location>
</feature>
<evidence type="ECO:0000256" key="4">
    <source>
        <dbReference type="ARBA" id="ARBA00023288"/>
    </source>
</evidence>
<evidence type="ECO:0000256" key="5">
    <source>
        <dbReference type="SAM" id="MobiDB-lite"/>
    </source>
</evidence>
<dbReference type="AlphaFoldDB" id="A0AAW1P9K7"/>
<feature type="domain" description="F-box" evidence="6">
    <location>
        <begin position="635"/>
        <end position="681"/>
    </location>
</feature>
<evidence type="ECO:0000313" key="7">
    <source>
        <dbReference type="EMBL" id="KAK9806635.1"/>
    </source>
</evidence>
<dbReference type="PANTHER" id="PTHR12895">
    <property type="entry name" value="DYMECLIN"/>
    <property type="match status" value="1"/>
</dbReference>
<dbReference type="Pfam" id="PF09742">
    <property type="entry name" value="Dymeclin"/>
    <property type="match status" value="1"/>
</dbReference>
<reference evidence="7 8" key="1">
    <citation type="journal article" date="2024" name="Nat. Commun.">
        <title>Phylogenomics reveals the evolutionary origins of lichenization in chlorophyte algae.</title>
        <authorList>
            <person name="Puginier C."/>
            <person name="Libourel C."/>
            <person name="Otte J."/>
            <person name="Skaloud P."/>
            <person name="Haon M."/>
            <person name="Grisel S."/>
            <person name="Petersen M."/>
            <person name="Berrin J.G."/>
            <person name="Delaux P.M."/>
            <person name="Dal Grande F."/>
            <person name="Keller J."/>
        </authorList>
    </citation>
    <scope>NUCLEOTIDE SEQUENCE [LARGE SCALE GENOMIC DNA]</scope>
    <source>
        <strain evidence="7 8">SAG 2036</strain>
    </source>
</reference>
<dbReference type="GO" id="GO:0005794">
    <property type="term" value="C:Golgi apparatus"/>
    <property type="evidence" value="ECO:0007669"/>
    <property type="project" value="TreeGrafter"/>
</dbReference>
<dbReference type="PROSITE" id="PS50181">
    <property type="entry name" value="FBOX"/>
    <property type="match status" value="1"/>
</dbReference>
<organism evidence="7 8">
    <name type="scientific">Symbiochloris irregularis</name>
    <dbReference type="NCBI Taxonomy" id="706552"/>
    <lineage>
        <taxon>Eukaryota</taxon>
        <taxon>Viridiplantae</taxon>
        <taxon>Chlorophyta</taxon>
        <taxon>core chlorophytes</taxon>
        <taxon>Trebouxiophyceae</taxon>
        <taxon>Trebouxiales</taxon>
        <taxon>Trebouxiaceae</taxon>
        <taxon>Symbiochloris</taxon>
    </lineage>
</organism>
<sequence length="906" mass="100626">MNPSQALLHAQRGLLDRACGEASVSQTDPLWDELLNFPTPITKLAPQEFAAAAAPFFEALAVHNSKTHNLQKFLWHICAEGNGHVQPSLLQELVRAVSELLAFGDCGARTYMMHLEAVQLLLVMASTQLYSPLPTGHWGAHPFTDAIMEQTDLVAPLLQRLLQHYIDRLPLPPHAAVYVPPPAARPGVLRLVRSAAATVLWLPFQALTFLVRSGNTELPDSPLGATSQLLALVLLHHAPPVEADLPNPFRTALHALQDADEEGVAAAEGGSGLAEERAHVSYSSLYTALGSSMGDQTVLLMYNLLHSCPHFCNYVFVRGDLDVLMLPLLQQLYVVSARTPSQLYMLLIVILILSQDAVLARNLHQITLPAVPWYKERLLQNISLGSLMVAVLLRTAHRNLGRMKDVYLYTNMLAALTNLAPHLQGLSAYASQRLVHFLDLLLRKYEKVSRKGSDSGGWESTEEEASVYVDFLRLVLEMINTMVAGCLPQNPELVYALLHRQDILAPLQANPRFADLTSNIALAVSFFNERVEASRQVGGWEWSVERVLEVIQDALRSWRSDCLKQFPELHFTYEEESSPEDFFVPYVWTLIITHTTVPWNTQNIVLFAPCSDSDDNADGSQTGLSQRESLADREPSLFKDLPELVLVSILECLDDISLCFLAQTCRYAFSLTCRRHFWRDAEVQEGDHLISGLRNCFAEAARLPPQVFHLEWKRSTRFAVTCSMYRMRRILRTASLEAISTNLAEQLQEVAARARHRRKCKPWAATVPGELIGAVRVDRGQVRLSLVPAAVVASVAQLCPLDWDWPSKRTCSSEAGMRVPWKKAEWRPTHNCCLDSALDPDTLVLCRIACLHLDMAQLLELVRGSAAEVSKHKNAAAALASGNQGFGHVPVGSSSDKLPARDMPAQ</sequence>
<dbReference type="SUPFAM" id="SSF81383">
    <property type="entry name" value="F-box domain"/>
    <property type="match status" value="1"/>
</dbReference>
<dbReference type="InterPro" id="IPR001810">
    <property type="entry name" value="F-box_dom"/>
</dbReference>
<comment type="caution">
    <text evidence="7">The sequence shown here is derived from an EMBL/GenBank/DDBJ whole genome shotgun (WGS) entry which is preliminary data.</text>
</comment>